<dbReference type="NCBIfam" id="TIGR03596">
    <property type="entry name" value="GTPase_YlqF"/>
    <property type="match status" value="1"/>
</dbReference>
<feature type="domain" description="CP-type G" evidence="5">
    <location>
        <begin position="14"/>
        <end position="178"/>
    </location>
</feature>
<comment type="similarity">
    <text evidence="4">Belongs to the TRAFAC class YlqF/YawG GTPase family. MTG1 subfamily.</text>
</comment>
<name>A0ABW5R564_9BACL</name>
<proteinExistence type="inferred from homology"/>
<dbReference type="Gene3D" id="3.40.50.300">
    <property type="entry name" value="P-loop containing nucleotide triphosphate hydrolases"/>
    <property type="match status" value="1"/>
</dbReference>
<dbReference type="Gene3D" id="1.10.1580.10">
    <property type="match status" value="1"/>
</dbReference>
<comment type="subcellular location">
    <subcellularLocation>
        <location evidence="4">Cytoplasm</location>
    </subcellularLocation>
</comment>
<dbReference type="EMBL" id="JBHUMM010000001">
    <property type="protein sequence ID" value="MFD2670133.1"/>
    <property type="molecule type" value="Genomic_DNA"/>
</dbReference>
<dbReference type="InterPro" id="IPR030378">
    <property type="entry name" value="G_CP_dom"/>
</dbReference>
<dbReference type="InterPro" id="IPR006073">
    <property type="entry name" value="GTP-bd"/>
</dbReference>
<evidence type="ECO:0000256" key="4">
    <source>
        <dbReference type="PIRNR" id="PIRNR006230"/>
    </source>
</evidence>
<accession>A0ABW5R564</accession>
<dbReference type="InterPro" id="IPR023179">
    <property type="entry name" value="GTP-bd_ortho_bundle_sf"/>
</dbReference>
<dbReference type="Pfam" id="PF01926">
    <property type="entry name" value="MMR_HSR1"/>
    <property type="match status" value="1"/>
</dbReference>
<evidence type="ECO:0000256" key="1">
    <source>
        <dbReference type="ARBA" id="ARBA00014898"/>
    </source>
</evidence>
<evidence type="ECO:0000256" key="3">
    <source>
        <dbReference type="ARBA" id="ARBA00023134"/>
    </source>
</evidence>
<evidence type="ECO:0000313" key="7">
    <source>
        <dbReference type="Proteomes" id="UP001597497"/>
    </source>
</evidence>
<reference evidence="7" key="1">
    <citation type="journal article" date="2019" name="Int. J. Syst. Evol. Microbiol.">
        <title>The Global Catalogue of Microorganisms (GCM) 10K type strain sequencing project: providing services to taxonomists for standard genome sequencing and annotation.</title>
        <authorList>
            <consortium name="The Broad Institute Genomics Platform"/>
            <consortium name="The Broad Institute Genome Sequencing Center for Infectious Disease"/>
            <person name="Wu L."/>
            <person name="Ma J."/>
        </authorList>
    </citation>
    <scope>NUCLEOTIDE SEQUENCE [LARGE SCALE GENOMIC DNA]</scope>
    <source>
        <strain evidence="7">KCTC 33676</strain>
    </source>
</reference>
<dbReference type="InterPro" id="IPR016478">
    <property type="entry name" value="GTPase_MTG1"/>
</dbReference>
<dbReference type="PANTHER" id="PTHR45782">
    <property type="entry name" value="MITOCHONDRIAL RIBOSOME-ASSOCIATED GTPASE 1"/>
    <property type="match status" value="1"/>
</dbReference>
<evidence type="ECO:0000259" key="5">
    <source>
        <dbReference type="PROSITE" id="PS51721"/>
    </source>
</evidence>
<comment type="function">
    <text evidence="4">Required for a late step of 50S ribosomal subunit assembly. Has GTPase activity.</text>
</comment>
<dbReference type="PRINTS" id="PR00326">
    <property type="entry name" value="GTP1OBG"/>
</dbReference>
<evidence type="ECO:0000256" key="2">
    <source>
        <dbReference type="ARBA" id="ARBA00022741"/>
    </source>
</evidence>
<keyword evidence="4" id="KW-0963">Cytoplasm</keyword>
<keyword evidence="2 4" id="KW-0547">Nucleotide-binding</keyword>
<sequence length="296" mass="33269">MTIQWFPGHMAKARRQIEEKLKLIDVVIELLDARIPLSSRNPMIDQILQQKPRVVILNKSDMADEQVTENWVAWFAEQELEAIPVDATSGKGVPRIVQASKEKMATKFAAMRKKGINPRPVRALIVGIPNVGKSTLINRMAGRNVAATGDRPGVTKAQQWIRVGQDMELLDTPGILWPKFEDQQVGYRLAATGAIKDEILHPEDVAFHTIKYIITYYGDMLLERYDLNELPADTENPSEVVDFMEMIGRRRGCLQSGGTINLEKTSQVILRDLRTLKLGRLSFETPTEHGSDVTIG</sequence>
<dbReference type="InterPro" id="IPR027417">
    <property type="entry name" value="P-loop_NTPase"/>
</dbReference>
<dbReference type="InterPro" id="IPR019991">
    <property type="entry name" value="GTP-bd_ribosome_bgen"/>
</dbReference>
<organism evidence="6 7">
    <name type="scientific">Marinicrinis sediminis</name>
    <dbReference type="NCBI Taxonomy" id="1652465"/>
    <lineage>
        <taxon>Bacteria</taxon>
        <taxon>Bacillati</taxon>
        <taxon>Bacillota</taxon>
        <taxon>Bacilli</taxon>
        <taxon>Bacillales</taxon>
        <taxon>Paenibacillaceae</taxon>
    </lineage>
</organism>
<dbReference type="PIRSF" id="PIRSF006230">
    <property type="entry name" value="MG442"/>
    <property type="match status" value="1"/>
</dbReference>
<evidence type="ECO:0000313" key="6">
    <source>
        <dbReference type="EMBL" id="MFD2670133.1"/>
    </source>
</evidence>
<gene>
    <name evidence="6" type="primary">ylqF</name>
    <name evidence="6" type="ORF">ACFSUC_00755</name>
</gene>
<keyword evidence="7" id="KW-1185">Reference proteome</keyword>
<dbReference type="PANTHER" id="PTHR45782:SF4">
    <property type="entry name" value="MITOCHONDRIAL RIBOSOME-ASSOCIATED GTPASE 1"/>
    <property type="match status" value="1"/>
</dbReference>
<dbReference type="PROSITE" id="PS51721">
    <property type="entry name" value="G_CP"/>
    <property type="match status" value="1"/>
</dbReference>
<dbReference type="SUPFAM" id="SSF52540">
    <property type="entry name" value="P-loop containing nucleoside triphosphate hydrolases"/>
    <property type="match status" value="1"/>
</dbReference>
<comment type="caution">
    <text evidence="6">The sequence shown here is derived from an EMBL/GenBank/DDBJ whole genome shotgun (WGS) entry which is preliminary data.</text>
</comment>
<keyword evidence="3 4" id="KW-0342">GTP-binding</keyword>
<dbReference type="Proteomes" id="UP001597497">
    <property type="component" value="Unassembled WGS sequence"/>
</dbReference>
<dbReference type="CDD" id="cd01856">
    <property type="entry name" value="YlqF"/>
    <property type="match status" value="1"/>
</dbReference>
<protein>
    <recommendedName>
        <fullName evidence="1 4">Ribosome biogenesis GTPase A</fullName>
    </recommendedName>
</protein>
<dbReference type="RefSeq" id="WP_379927472.1">
    <property type="nucleotide sequence ID" value="NZ_JBHUMM010000001.1"/>
</dbReference>